<name>A0A399QRI4_9PROT</name>
<evidence type="ECO:0000313" key="2">
    <source>
        <dbReference type="EMBL" id="RIJ21450.1"/>
    </source>
</evidence>
<sequence>MSKGNGYNEGDKVEWDWGDGTGSGKIKSVYTQKRTVKIKGEEITRDASEDEPAYLIEHEDSEVLKSHSEVRKAS</sequence>
<evidence type="ECO:0000259" key="1">
    <source>
        <dbReference type="Pfam" id="PF11160"/>
    </source>
</evidence>
<gene>
    <name evidence="2" type="ORF">D1224_13770</name>
</gene>
<feature type="domain" description="Hypervirulence associated protein TUDOR" evidence="1">
    <location>
        <begin position="10"/>
        <end position="70"/>
    </location>
</feature>
<reference evidence="2 3" key="1">
    <citation type="submission" date="2018-08" db="EMBL/GenBank/DDBJ databases">
        <title>Henriciella mobilis sp. nov., isolated from seawater.</title>
        <authorList>
            <person name="Cheng H."/>
            <person name="Wu Y.-H."/>
            <person name="Xu X.-W."/>
            <person name="Guo L.-L."/>
        </authorList>
    </citation>
    <scope>NUCLEOTIDE SEQUENCE [LARGE SCALE GENOMIC DNA]</scope>
    <source>
        <strain evidence="2 3">CCUG66934</strain>
    </source>
</reference>
<dbReference type="Proteomes" id="UP000265431">
    <property type="component" value="Unassembled WGS sequence"/>
</dbReference>
<dbReference type="EMBL" id="QWGB01000009">
    <property type="protein sequence ID" value="RIJ21450.1"/>
    <property type="molecule type" value="Genomic_DNA"/>
</dbReference>
<dbReference type="AlphaFoldDB" id="A0A399QRI4"/>
<comment type="caution">
    <text evidence="2">The sequence shown here is derived from an EMBL/GenBank/DDBJ whole genome shotgun (WGS) entry which is preliminary data.</text>
</comment>
<dbReference type="InterPro" id="IPR021331">
    <property type="entry name" value="Hva1_TUDOR"/>
</dbReference>
<keyword evidence="3" id="KW-1185">Reference proteome</keyword>
<evidence type="ECO:0000313" key="3">
    <source>
        <dbReference type="Proteomes" id="UP000265431"/>
    </source>
</evidence>
<organism evidence="2 3">
    <name type="scientific">Henriciella barbarensis</name>
    <dbReference type="NCBI Taxonomy" id="86342"/>
    <lineage>
        <taxon>Bacteria</taxon>
        <taxon>Pseudomonadati</taxon>
        <taxon>Pseudomonadota</taxon>
        <taxon>Alphaproteobacteria</taxon>
        <taxon>Hyphomonadales</taxon>
        <taxon>Hyphomonadaceae</taxon>
        <taxon>Henriciella</taxon>
    </lineage>
</organism>
<proteinExistence type="predicted"/>
<dbReference type="Pfam" id="PF11160">
    <property type="entry name" value="Hva1_TUDOR"/>
    <property type="match status" value="1"/>
</dbReference>
<dbReference type="OrthoDB" id="283968at2"/>
<accession>A0A399QRI4</accession>
<protein>
    <submittedName>
        <fullName evidence="2">DUF2945 domain-containing protein</fullName>
    </submittedName>
</protein>
<dbReference type="RefSeq" id="WP_119380601.1">
    <property type="nucleotide sequence ID" value="NZ_QWGB01000009.1"/>
</dbReference>